<reference evidence="3 4" key="1">
    <citation type="submission" date="2019-12" db="EMBL/GenBank/DDBJ databases">
        <title>Complete Genome Sequence of a Quorum-Sensing Bacterium,Rhodobacteraceae bacterium C31, Isolated from a marine microalgae symbiotic bacteria.</title>
        <authorList>
            <person name="Zhang Y."/>
        </authorList>
    </citation>
    <scope>NUCLEOTIDE SEQUENCE [LARGE SCALE GENOMIC DNA]</scope>
    <source>
        <strain evidence="3 4">C31</strain>
    </source>
</reference>
<feature type="signal peptide" evidence="1">
    <location>
        <begin position="1"/>
        <end position="23"/>
    </location>
</feature>
<evidence type="ECO:0000259" key="2">
    <source>
        <dbReference type="Pfam" id="PF03713"/>
    </source>
</evidence>
<dbReference type="RefSeq" id="WP_023848098.1">
    <property type="nucleotide sequence ID" value="NZ_CP047166.1"/>
</dbReference>
<dbReference type="PANTHER" id="PTHR36933">
    <property type="entry name" value="SLL0788 PROTEIN"/>
    <property type="match status" value="1"/>
</dbReference>
<protein>
    <submittedName>
        <fullName evidence="3">DUF305 domain-containing protein</fullName>
    </submittedName>
</protein>
<keyword evidence="1" id="KW-0732">Signal</keyword>
<evidence type="ECO:0000313" key="3">
    <source>
        <dbReference type="EMBL" id="QRF67746.1"/>
    </source>
</evidence>
<gene>
    <name evidence="3" type="ORF">GQA70_16405</name>
</gene>
<dbReference type="InterPro" id="IPR012347">
    <property type="entry name" value="Ferritin-like"/>
</dbReference>
<dbReference type="Pfam" id="PF03713">
    <property type="entry name" value="DUF305"/>
    <property type="match status" value="1"/>
</dbReference>
<accession>A0ABX7FB15</accession>
<name>A0ABX7FB15_9RHOB</name>
<evidence type="ECO:0000256" key="1">
    <source>
        <dbReference type="SAM" id="SignalP"/>
    </source>
</evidence>
<dbReference type="EMBL" id="CP047166">
    <property type="protein sequence ID" value="QRF67746.1"/>
    <property type="molecule type" value="Genomic_DNA"/>
</dbReference>
<sequence>MTFRLTLALSAGACLALSAPAMAQDAPHFTLPEMCRAEMPDADPAMPGAAMHGDHGAAMHGDHGAASGEAMHSGHGAMASGDAPMDHADVHMDHGAAHAESDPAAMPEHVRINLEKMAVTMDAMHMGMLQEDADIAFACGMIAHHQAAIDMAEVLLDHGQDPDMRSLATEIIEAQTAEIDRMTRWLETAAK</sequence>
<organism evidence="3 4">
    <name type="scientific">Ponticoccus alexandrii</name>
    <dbReference type="NCBI Taxonomy" id="1943633"/>
    <lineage>
        <taxon>Bacteria</taxon>
        <taxon>Pseudomonadati</taxon>
        <taxon>Pseudomonadota</taxon>
        <taxon>Alphaproteobacteria</taxon>
        <taxon>Rhodobacterales</taxon>
        <taxon>Roseobacteraceae</taxon>
        <taxon>Ponticoccus</taxon>
    </lineage>
</organism>
<feature type="chain" id="PRO_5046877441" evidence="1">
    <location>
        <begin position="24"/>
        <end position="191"/>
    </location>
</feature>
<dbReference type="PANTHER" id="PTHR36933:SF1">
    <property type="entry name" value="SLL0788 PROTEIN"/>
    <property type="match status" value="1"/>
</dbReference>
<dbReference type="Gene3D" id="1.20.1260.10">
    <property type="match status" value="1"/>
</dbReference>
<evidence type="ECO:0000313" key="4">
    <source>
        <dbReference type="Proteomes" id="UP000596387"/>
    </source>
</evidence>
<dbReference type="Proteomes" id="UP000596387">
    <property type="component" value="Chromosome"/>
</dbReference>
<dbReference type="InterPro" id="IPR005183">
    <property type="entry name" value="DUF305_CopM-like"/>
</dbReference>
<keyword evidence="4" id="KW-1185">Reference proteome</keyword>
<feature type="domain" description="DUF305" evidence="2">
    <location>
        <begin position="102"/>
        <end position="186"/>
    </location>
</feature>
<proteinExistence type="predicted"/>